<dbReference type="Proteomes" id="UP000796880">
    <property type="component" value="Unassembled WGS sequence"/>
</dbReference>
<dbReference type="EMBL" id="VOIH02000006">
    <property type="protein sequence ID" value="KAF3443335.1"/>
    <property type="molecule type" value="Genomic_DNA"/>
</dbReference>
<proteinExistence type="predicted"/>
<comment type="caution">
    <text evidence="1">The sequence shown here is derived from an EMBL/GenBank/DDBJ whole genome shotgun (WGS) entry which is preliminary data.</text>
</comment>
<dbReference type="OrthoDB" id="1434524at2759"/>
<evidence type="ECO:0000313" key="2">
    <source>
        <dbReference type="Proteomes" id="UP000796880"/>
    </source>
</evidence>
<accession>A0A8K0H0D2</accession>
<keyword evidence="2" id="KW-1185">Reference proteome</keyword>
<sequence>MSDASIATTVWLSFQGGNKPITLSGVPGAHIEIILAYQYGTHSKRDLSLEFQSQIRIHARRANLTVKFPNLYGFTLEGKVDDVNMLNEVREKVRKQERPRRSRRCRKAITMTPTKSVEVKVTPATRQINHNSGDLCDPRILVGDLVNSDGVWNLLTNFRAAYPQLTICIEDVEIAMDKPDERLWAHSVSGTLSCRDIYLRLSTMASPPVWVRYDFLGVTFGISLDASDSVVSMFEKAMEALLSTQEFKGCGLCACSSVIRWFGLPDRIWLKVFISVVDLEPMASVSSHCYPFKGGPVIVPKYSVRGRPAVDHGRVDLELRNSRPSLFPTHSDEPIRPSGGLIDLKSLFPFDPFAVDHE</sequence>
<dbReference type="AlphaFoldDB" id="A0A8K0H0D2"/>
<reference evidence="1" key="1">
    <citation type="submission" date="2020-03" db="EMBL/GenBank/DDBJ databases">
        <title>A high-quality chromosome-level genome assembly of a woody plant with both climbing and erect habits, Rhamnella rubrinervis.</title>
        <authorList>
            <person name="Lu Z."/>
            <person name="Yang Y."/>
            <person name="Zhu X."/>
            <person name="Sun Y."/>
        </authorList>
    </citation>
    <scope>NUCLEOTIDE SEQUENCE</scope>
    <source>
        <strain evidence="1">BYM</strain>
        <tissue evidence="1">Leaf</tissue>
    </source>
</reference>
<organism evidence="1 2">
    <name type="scientific">Rhamnella rubrinervis</name>
    <dbReference type="NCBI Taxonomy" id="2594499"/>
    <lineage>
        <taxon>Eukaryota</taxon>
        <taxon>Viridiplantae</taxon>
        <taxon>Streptophyta</taxon>
        <taxon>Embryophyta</taxon>
        <taxon>Tracheophyta</taxon>
        <taxon>Spermatophyta</taxon>
        <taxon>Magnoliopsida</taxon>
        <taxon>eudicotyledons</taxon>
        <taxon>Gunneridae</taxon>
        <taxon>Pentapetalae</taxon>
        <taxon>rosids</taxon>
        <taxon>fabids</taxon>
        <taxon>Rosales</taxon>
        <taxon>Rhamnaceae</taxon>
        <taxon>rhamnoid group</taxon>
        <taxon>Rhamneae</taxon>
        <taxon>Rhamnella</taxon>
    </lineage>
</organism>
<evidence type="ECO:0000313" key="1">
    <source>
        <dbReference type="EMBL" id="KAF3443335.1"/>
    </source>
</evidence>
<name>A0A8K0H0D2_9ROSA</name>
<protein>
    <submittedName>
        <fullName evidence="1">Uncharacterized protein</fullName>
    </submittedName>
</protein>
<gene>
    <name evidence="1" type="ORF">FNV43_RR13017</name>
</gene>